<keyword evidence="6" id="KW-0175">Coiled coil</keyword>
<dbReference type="SMART" id="SM00582">
    <property type="entry name" value="RPR"/>
    <property type="match status" value="1"/>
</dbReference>
<dbReference type="Gene3D" id="6.10.250.2560">
    <property type="match status" value="1"/>
</dbReference>
<comment type="caution">
    <text evidence="9">The sequence shown here is derived from an EMBL/GenBank/DDBJ whole genome shotgun (WGS) entry which is preliminary data.</text>
</comment>
<feature type="region of interest" description="Disordered" evidence="7">
    <location>
        <begin position="781"/>
        <end position="937"/>
    </location>
</feature>
<feature type="compositionally biased region" description="Basic and acidic residues" evidence="7">
    <location>
        <begin position="801"/>
        <end position="815"/>
    </location>
</feature>
<feature type="compositionally biased region" description="Basic and acidic residues" evidence="7">
    <location>
        <begin position="838"/>
        <end position="848"/>
    </location>
</feature>
<dbReference type="PROSITE" id="PS51391">
    <property type="entry name" value="CID"/>
    <property type="match status" value="1"/>
</dbReference>
<evidence type="ECO:0000256" key="7">
    <source>
        <dbReference type="SAM" id="MobiDB-lite"/>
    </source>
</evidence>
<feature type="region of interest" description="Disordered" evidence="7">
    <location>
        <begin position="734"/>
        <end position="754"/>
    </location>
</feature>
<evidence type="ECO:0000256" key="5">
    <source>
        <dbReference type="ARBA" id="ARBA00067342"/>
    </source>
</evidence>
<feature type="compositionally biased region" description="Polar residues" evidence="7">
    <location>
        <begin position="790"/>
        <end position="800"/>
    </location>
</feature>
<keyword evidence="1" id="KW-0488">Methylation</keyword>
<evidence type="ECO:0000313" key="10">
    <source>
        <dbReference type="Proteomes" id="UP001627154"/>
    </source>
</evidence>
<evidence type="ECO:0000256" key="4">
    <source>
        <dbReference type="ARBA" id="ARBA00062892"/>
    </source>
</evidence>
<dbReference type="PANTHER" id="PTHR12460">
    <property type="entry name" value="CYCLIN-DEPENDENT KINASE INHIBITOR-RELATED PROTEIN"/>
    <property type="match status" value="1"/>
</dbReference>
<keyword evidence="10" id="KW-1185">Reference proteome</keyword>
<protein>
    <recommendedName>
        <fullName evidence="5">Regulation of nuclear pre-mRNA domain-containing protein 2</fullName>
    </recommendedName>
</protein>
<feature type="region of interest" description="Disordered" evidence="7">
    <location>
        <begin position="558"/>
        <end position="577"/>
    </location>
</feature>
<evidence type="ECO:0000259" key="8">
    <source>
        <dbReference type="PROSITE" id="PS51391"/>
    </source>
</evidence>
<feature type="region of interest" description="Disordered" evidence="7">
    <location>
        <begin position="274"/>
        <end position="298"/>
    </location>
</feature>
<feature type="region of interest" description="Disordered" evidence="7">
    <location>
        <begin position="467"/>
        <end position="500"/>
    </location>
</feature>
<dbReference type="Pfam" id="PF04818">
    <property type="entry name" value="CID"/>
    <property type="match status" value="1"/>
</dbReference>
<dbReference type="InterPro" id="IPR008942">
    <property type="entry name" value="ENTH_VHS"/>
</dbReference>
<dbReference type="PANTHER" id="PTHR12460:SF40">
    <property type="entry name" value="REGULATION OF NUCLEAR PRE-MRNA DOMAIN-CONTAINING PROTEIN 2"/>
    <property type="match status" value="1"/>
</dbReference>
<reference evidence="9 10" key="1">
    <citation type="journal article" date="2024" name="bioRxiv">
        <title>A reference genome for Trichogramma kaykai: A tiny desert-dwelling parasitoid wasp with competing sex-ratio distorters.</title>
        <authorList>
            <person name="Culotta J."/>
            <person name="Lindsey A.R."/>
        </authorList>
    </citation>
    <scope>NUCLEOTIDE SEQUENCE [LARGE SCALE GENOMIC DNA]</scope>
    <source>
        <strain evidence="9 10">KSX58</strain>
    </source>
</reference>
<accession>A0ABD2XLL7</accession>
<evidence type="ECO:0000256" key="3">
    <source>
        <dbReference type="ARBA" id="ARBA00022990"/>
    </source>
</evidence>
<evidence type="ECO:0000256" key="2">
    <source>
        <dbReference type="ARBA" id="ARBA00022553"/>
    </source>
</evidence>
<dbReference type="InterPro" id="IPR006569">
    <property type="entry name" value="CID_dom"/>
</dbReference>
<keyword evidence="2" id="KW-0597">Phosphoprotein</keyword>
<gene>
    <name evidence="9" type="ORF">TKK_001708</name>
</gene>
<evidence type="ECO:0000256" key="1">
    <source>
        <dbReference type="ARBA" id="ARBA00022481"/>
    </source>
</evidence>
<dbReference type="EMBL" id="JBJJXI010000019">
    <property type="protein sequence ID" value="KAL3406371.1"/>
    <property type="molecule type" value="Genomic_DNA"/>
</dbReference>
<comment type="subunit">
    <text evidence="4">Associates with the RNA polymerase II complex.</text>
</comment>
<feature type="coiled-coil region" evidence="6">
    <location>
        <begin position="172"/>
        <end position="215"/>
    </location>
</feature>
<evidence type="ECO:0000313" key="9">
    <source>
        <dbReference type="EMBL" id="KAL3406371.1"/>
    </source>
</evidence>
<feature type="compositionally biased region" description="Low complexity" evidence="7">
    <location>
        <begin position="472"/>
        <end position="489"/>
    </location>
</feature>
<sequence>MVSTEFDAEAFERKLQSLKDSQESIQSLSAWCLERRTHHKKIVATWLQVLKKVKVEHRLTLFYLANDVIQYSKRKNFEFVESWGTALQRATTMVRDEKVKHRILRIFKIWDQRGVYDEEFLADLSGLISAAPKKKVEPQPVQPEEFQAPLLISTMRSCATLEQATDARLRDLRDTNTDFNNLEELRSSLKDRRRVEDAEKEVDIATKSIENYIKALEAEIGERKQVLDLLDQADQFYETQRGEVKIVVNAYRNFGGRVKNLKKKLDELIPMLASPLPSPDINAPSPSPDSDIELPEENPMNQSSLINVAPPTMYGSFSQDYNPLTALSNNSSGDFSNNFSSFIGGNIDFDARNVFNDSSNISNNSNQYDSVDKIDARNSLVQDNSNEPVSNYLKTVLPASDEAPAIPGLGLDVGDMMSDKRPIQNDYRPPPVVGMAPTVDRMMNVPNAPKGNLNQIHMSHSTPLQNRIINGESHTPSPYSSESSQNNTSIPLNAFDSAPNPINPLLPPPMPPIEFLDDNTCYNKLPPKFPTWTFANEAPKEKVVFPVHNDTNPIWPVQDGKLKPSWNESSNDQWSLNNSESAWNESMDEKNMMLSETPESPPMYEKTSFNTPLEYNDSQTQEPLLSSIGDVDHRVLPVSMKAEKDMPYRLIKNVDVDHRNLISLTGSPANNSNDAPSGSSNNLWSNMDQDYRRPSMQAPGDNVESVDMEMSDEEAESKKANRVLVDLRSQDRDMRISNLPPVPPPSGMSRSNVKDMDMRTAPTGGSRMGNISTDLRGVDTRPPPPPPLPQFQQGQSNFHQEQQDFRSNKPMDFRPNHSFHQNTPDFKPNFSPNQPQDFHQHPQSKEFFDNQMGRGGGPMPRGRGRGNPVFRGSGAPGGSPRPPWMDRGGHQRQMPMGNFQPTSPGSNLGPRGMKPHRGSPFRGGNMYRGRGRGGQNW</sequence>
<dbReference type="SUPFAM" id="SSF48464">
    <property type="entry name" value="ENTH/VHS domain"/>
    <property type="match status" value="1"/>
</dbReference>
<feature type="compositionally biased region" description="Acidic residues" evidence="7">
    <location>
        <begin position="704"/>
        <end position="715"/>
    </location>
</feature>
<dbReference type="Gene3D" id="1.25.40.90">
    <property type="match status" value="1"/>
</dbReference>
<feature type="region of interest" description="Disordered" evidence="7">
    <location>
        <begin position="665"/>
        <end position="719"/>
    </location>
</feature>
<evidence type="ECO:0000256" key="6">
    <source>
        <dbReference type="SAM" id="Coils"/>
    </source>
</evidence>
<dbReference type="AlphaFoldDB" id="A0ABD2XLL7"/>
<feature type="compositionally biased region" description="Polar residues" evidence="7">
    <location>
        <begin position="566"/>
        <end position="577"/>
    </location>
</feature>
<feature type="compositionally biased region" description="Polar residues" evidence="7">
    <location>
        <begin position="818"/>
        <end position="837"/>
    </location>
</feature>
<feature type="compositionally biased region" description="Polar residues" evidence="7">
    <location>
        <begin position="665"/>
        <end position="688"/>
    </location>
</feature>
<organism evidence="9 10">
    <name type="scientific">Trichogramma kaykai</name>
    <dbReference type="NCBI Taxonomy" id="54128"/>
    <lineage>
        <taxon>Eukaryota</taxon>
        <taxon>Metazoa</taxon>
        <taxon>Ecdysozoa</taxon>
        <taxon>Arthropoda</taxon>
        <taxon>Hexapoda</taxon>
        <taxon>Insecta</taxon>
        <taxon>Pterygota</taxon>
        <taxon>Neoptera</taxon>
        <taxon>Endopterygota</taxon>
        <taxon>Hymenoptera</taxon>
        <taxon>Apocrita</taxon>
        <taxon>Proctotrupomorpha</taxon>
        <taxon>Chalcidoidea</taxon>
        <taxon>Trichogrammatidae</taxon>
        <taxon>Trichogramma</taxon>
    </lineage>
</organism>
<dbReference type="CDD" id="cd16981">
    <property type="entry name" value="CID_RPRD_like"/>
    <property type="match status" value="1"/>
</dbReference>
<dbReference type="FunFam" id="1.25.40.90:FF:000020">
    <property type="entry name" value="regulation of nuclear pre-mRNA domain-containing protein 2 isoform X1"/>
    <property type="match status" value="1"/>
</dbReference>
<dbReference type="Proteomes" id="UP001627154">
    <property type="component" value="Unassembled WGS sequence"/>
</dbReference>
<keyword evidence="3" id="KW-0007">Acetylation</keyword>
<feature type="domain" description="CID" evidence="8">
    <location>
        <begin position="3"/>
        <end position="132"/>
    </location>
</feature>
<proteinExistence type="predicted"/>
<name>A0ABD2XLL7_9HYME</name>